<gene>
    <name evidence="2" type="ORF">D477_003053</name>
</gene>
<dbReference type="EMBL" id="ANPE02000067">
    <property type="protein sequence ID" value="EMY35639.1"/>
    <property type="molecule type" value="Genomic_DNA"/>
</dbReference>
<comment type="caution">
    <text evidence="2">The sequence shown here is derived from an EMBL/GenBank/DDBJ whole genome shotgun (WGS) entry which is preliminary data.</text>
</comment>
<keyword evidence="1" id="KW-0732">Signal</keyword>
<accession>N1V6J3</accession>
<evidence type="ECO:0000313" key="3">
    <source>
        <dbReference type="Proteomes" id="UP000010729"/>
    </source>
</evidence>
<proteinExistence type="predicted"/>
<feature type="signal peptide" evidence="1">
    <location>
        <begin position="1"/>
        <end position="37"/>
    </location>
</feature>
<reference evidence="2 3" key="1">
    <citation type="journal article" date="2013" name="Genome Announc.">
        <title>Draft Genome Sequence of Arthrobacter crystallopoietes Strain BAB-32, Revealing Genes for Bioremediation.</title>
        <authorList>
            <person name="Joshi M.N."/>
            <person name="Pandit A.S."/>
            <person name="Sharma A."/>
            <person name="Pandya R.V."/>
            <person name="Desai S.M."/>
            <person name="Saxena A.K."/>
            <person name="Bagatharia S.B."/>
        </authorList>
    </citation>
    <scope>NUCLEOTIDE SEQUENCE [LARGE SCALE GENOMIC DNA]</scope>
    <source>
        <strain evidence="2 3">BAB-32</strain>
    </source>
</reference>
<dbReference type="Proteomes" id="UP000010729">
    <property type="component" value="Unassembled WGS sequence"/>
</dbReference>
<sequence length="436" mass="45235">MNENSSLSAFFRSPWSRTLSVGLALAITAATAQIAQATETEASGEAAAEQIAEITDEARADAGVADTGQVAFVQDGAVTTAVDADGGISFADGTVTVAEGSTVPMGISLPSEAPADATVTEAGTLVTTDQDTPVSMEVQGFEDGSVRIQAVVEEAAPVHELGYELSLPAGAQLHQQPDGSVIVLADPAAVPVLDAEPLPEGDAALAELLPTAEEVDTAAVDAANAEAAALSAGDPVDTAPAGTVALAAMPTPWAVDATGQSLPTEYKVEGDTVVQVVDTSQAVFPVVSDPWFIPLIPIALGAAARALAPAAIRAFAATAIRGGMAYTTRGGYRSFSAFKAAHGTRSGYEWHHIVTQAAGRYKGYSSYAINHRNNLIQIPARVHRNCVTPWMNSKGVKRFGANAASGQYMRDWVKHQSWQKQHQIGVALLRHCGVRI</sequence>
<dbReference type="AlphaFoldDB" id="N1V6J3"/>
<feature type="chain" id="PRO_5004113149" evidence="1">
    <location>
        <begin position="38"/>
        <end position="436"/>
    </location>
</feature>
<name>N1V6J3_9MICC</name>
<organism evidence="2 3">
    <name type="scientific">Arthrobacter crystallopoietes BAB-32</name>
    <dbReference type="NCBI Taxonomy" id="1246476"/>
    <lineage>
        <taxon>Bacteria</taxon>
        <taxon>Bacillati</taxon>
        <taxon>Actinomycetota</taxon>
        <taxon>Actinomycetes</taxon>
        <taxon>Micrococcales</taxon>
        <taxon>Micrococcaceae</taxon>
        <taxon>Crystallibacter</taxon>
    </lineage>
</organism>
<keyword evidence="3" id="KW-1185">Reference proteome</keyword>
<evidence type="ECO:0000313" key="2">
    <source>
        <dbReference type="EMBL" id="EMY35639.1"/>
    </source>
</evidence>
<evidence type="ECO:0000256" key="1">
    <source>
        <dbReference type="SAM" id="SignalP"/>
    </source>
</evidence>
<protein>
    <submittedName>
        <fullName evidence="2">Uncharacterized protein</fullName>
    </submittedName>
</protein>